<keyword evidence="4" id="KW-0812">Transmembrane</keyword>
<protein>
    <submittedName>
        <fullName evidence="14">OmpA family protein</fullName>
    </submittedName>
</protein>
<keyword evidence="6" id="KW-0626">Porin</keyword>
<accession>A0ABZ3HAL3</accession>
<dbReference type="SUPFAM" id="SSF56925">
    <property type="entry name" value="OMPA-like"/>
    <property type="match status" value="1"/>
</dbReference>
<dbReference type="InterPro" id="IPR011250">
    <property type="entry name" value="OMP/PagP_B-barrel"/>
</dbReference>
<evidence type="ECO:0000256" key="2">
    <source>
        <dbReference type="ARBA" id="ARBA00022448"/>
    </source>
</evidence>
<evidence type="ECO:0000256" key="1">
    <source>
        <dbReference type="ARBA" id="ARBA00004571"/>
    </source>
</evidence>
<dbReference type="PROSITE" id="PS51123">
    <property type="entry name" value="OMPA_2"/>
    <property type="match status" value="1"/>
</dbReference>
<feature type="compositionally biased region" description="Basic and acidic residues" evidence="11">
    <location>
        <begin position="372"/>
        <end position="383"/>
    </location>
</feature>
<evidence type="ECO:0000256" key="10">
    <source>
        <dbReference type="RuleBase" id="RU003859"/>
    </source>
</evidence>
<dbReference type="PANTHER" id="PTHR30329">
    <property type="entry name" value="STATOR ELEMENT OF FLAGELLAR MOTOR COMPLEX"/>
    <property type="match status" value="1"/>
</dbReference>
<dbReference type="InterPro" id="IPR036737">
    <property type="entry name" value="OmpA-like_sf"/>
</dbReference>
<evidence type="ECO:0000256" key="12">
    <source>
        <dbReference type="SAM" id="SignalP"/>
    </source>
</evidence>
<keyword evidence="7 9" id="KW-0472">Membrane</keyword>
<dbReference type="InterPro" id="IPR006665">
    <property type="entry name" value="OmpA-like"/>
</dbReference>
<dbReference type="Proteomes" id="UP001447842">
    <property type="component" value="Chromosome"/>
</dbReference>
<dbReference type="RefSeq" id="WP_345972987.1">
    <property type="nucleotide sequence ID" value="NZ_CP147920.1"/>
</dbReference>
<evidence type="ECO:0000259" key="13">
    <source>
        <dbReference type="PROSITE" id="PS51123"/>
    </source>
</evidence>
<dbReference type="EMBL" id="CP147920">
    <property type="protein sequence ID" value="XAU15566.1"/>
    <property type="molecule type" value="Genomic_DNA"/>
</dbReference>
<evidence type="ECO:0000256" key="9">
    <source>
        <dbReference type="PROSITE-ProRule" id="PRU00473"/>
    </source>
</evidence>
<keyword evidence="5" id="KW-0406">Ion transport</keyword>
<dbReference type="InterPro" id="IPR006664">
    <property type="entry name" value="OMP_bac"/>
</dbReference>
<organism evidence="14 15">
    <name type="scientific">Sulfurimonas diazotrophicus</name>
    <dbReference type="NCBI Taxonomy" id="3131939"/>
    <lineage>
        <taxon>Bacteria</taxon>
        <taxon>Pseudomonadati</taxon>
        <taxon>Campylobacterota</taxon>
        <taxon>Epsilonproteobacteria</taxon>
        <taxon>Campylobacterales</taxon>
        <taxon>Sulfurimonadaceae</taxon>
        <taxon>Sulfurimonas</taxon>
    </lineage>
</organism>
<dbReference type="InterPro" id="IPR050330">
    <property type="entry name" value="Bact_OuterMem_StrucFunc"/>
</dbReference>
<dbReference type="InterPro" id="IPR000498">
    <property type="entry name" value="OmpA-like_TM_dom"/>
</dbReference>
<keyword evidence="15" id="KW-1185">Reference proteome</keyword>
<feature type="region of interest" description="Disordered" evidence="11">
    <location>
        <begin position="358"/>
        <end position="411"/>
    </location>
</feature>
<evidence type="ECO:0000256" key="3">
    <source>
        <dbReference type="ARBA" id="ARBA00022452"/>
    </source>
</evidence>
<dbReference type="Pfam" id="PF00691">
    <property type="entry name" value="OmpA"/>
    <property type="match status" value="1"/>
</dbReference>
<evidence type="ECO:0000313" key="15">
    <source>
        <dbReference type="Proteomes" id="UP001447842"/>
    </source>
</evidence>
<feature type="chain" id="PRO_5045546027" evidence="12">
    <location>
        <begin position="20"/>
        <end position="411"/>
    </location>
</feature>
<dbReference type="PRINTS" id="PR01021">
    <property type="entry name" value="OMPADOMAIN"/>
</dbReference>
<dbReference type="SUPFAM" id="SSF103088">
    <property type="entry name" value="OmpA-like"/>
    <property type="match status" value="1"/>
</dbReference>
<sequence length="411" mass="44404">MRRYSLAAAALLLTTAAYADFPAKRIAFPGFYIGGNVGYAIGRVNETDTAEEACNGDPACTVINSTIDENAFGLKLFGGYLFNDYFAIEGGYFNLGELSFKHNTSTGETYKGTAKTQGLNADVVGHLPILEQLTVFGRLGVMYAEVSKDYSYSGGTLYVNGVAKDMSPSQWGAGLKVGLGVQYDFTPRLGVRGEWEGYHMEEDASNSGLDMSLWSVGVVYRFGEDPNAPVPPPEPEKVVVVKEVPVPAEPVVVEKVVEKEVVKEVPSEPVIIRKPVERVVLATDALFDFNKATVKPEGKAAIRDLVLKLQKDDKLIVTGHTDSIGSELYNLKLSQRRADAVKNELVINGIGADRIETKAKGESDPVATNATDEGRAQNRRVEIDIIAAPKEPGEEITPPADEVTLPAGETK</sequence>
<feature type="domain" description="OmpA-like" evidence="13">
    <location>
        <begin position="274"/>
        <end position="389"/>
    </location>
</feature>
<dbReference type="Pfam" id="PF01389">
    <property type="entry name" value="OmpA_membrane"/>
    <property type="match status" value="1"/>
</dbReference>
<dbReference type="Gene3D" id="3.30.1330.60">
    <property type="entry name" value="OmpA-like domain"/>
    <property type="match status" value="1"/>
</dbReference>
<feature type="signal peptide" evidence="12">
    <location>
        <begin position="1"/>
        <end position="19"/>
    </location>
</feature>
<proteinExistence type="inferred from homology"/>
<name>A0ABZ3HAL3_9BACT</name>
<reference evidence="14 15" key="1">
    <citation type="submission" date="2024-03" db="EMBL/GenBank/DDBJ databases">
        <title>Sulfurimonas sp. HSL3-1.</title>
        <authorList>
            <person name="Wang S."/>
        </authorList>
    </citation>
    <scope>NUCLEOTIDE SEQUENCE [LARGE SCALE GENOMIC DNA]</scope>
    <source>
        <strain evidence="14 15">HSL3-1</strain>
    </source>
</reference>
<comment type="similarity">
    <text evidence="10">Belongs to the outer membrane OOP (TC 1.B.6) superfamily.</text>
</comment>
<keyword evidence="2" id="KW-0813">Transport</keyword>
<evidence type="ECO:0000256" key="8">
    <source>
        <dbReference type="ARBA" id="ARBA00023237"/>
    </source>
</evidence>
<evidence type="ECO:0000256" key="6">
    <source>
        <dbReference type="ARBA" id="ARBA00023114"/>
    </source>
</evidence>
<keyword evidence="12" id="KW-0732">Signal</keyword>
<evidence type="ECO:0000256" key="4">
    <source>
        <dbReference type="ARBA" id="ARBA00022692"/>
    </source>
</evidence>
<evidence type="ECO:0000256" key="11">
    <source>
        <dbReference type="SAM" id="MobiDB-lite"/>
    </source>
</evidence>
<keyword evidence="8" id="KW-0998">Cell outer membrane</keyword>
<keyword evidence="3" id="KW-1134">Transmembrane beta strand</keyword>
<dbReference type="CDD" id="cd07185">
    <property type="entry name" value="OmpA_C-like"/>
    <property type="match status" value="1"/>
</dbReference>
<gene>
    <name evidence="14" type="ORF">WCY31_02440</name>
</gene>
<evidence type="ECO:0000313" key="14">
    <source>
        <dbReference type="EMBL" id="XAU15566.1"/>
    </source>
</evidence>
<evidence type="ECO:0000256" key="5">
    <source>
        <dbReference type="ARBA" id="ARBA00023065"/>
    </source>
</evidence>
<comment type="subcellular location">
    <subcellularLocation>
        <location evidence="1">Cell outer membrane</location>
        <topology evidence="1">Multi-pass membrane protein</topology>
    </subcellularLocation>
</comment>
<dbReference type="PANTHER" id="PTHR30329:SF21">
    <property type="entry name" value="LIPOPROTEIN YIAD-RELATED"/>
    <property type="match status" value="1"/>
</dbReference>
<dbReference type="Gene3D" id="2.40.160.20">
    <property type="match status" value="1"/>
</dbReference>
<evidence type="ECO:0000256" key="7">
    <source>
        <dbReference type="ARBA" id="ARBA00023136"/>
    </source>
</evidence>
<dbReference type="PRINTS" id="PR01023">
    <property type="entry name" value="NAFLGMOTY"/>
</dbReference>